<evidence type="ECO:0000256" key="3">
    <source>
        <dbReference type="ARBA" id="ARBA00022692"/>
    </source>
</evidence>
<evidence type="ECO:0000256" key="2">
    <source>
        <dbReference type="ARBA" id="ARBA00022622"/>
    </source>
</evidence>
<keyword evidence="4 9" id="KW-0732">Signal</keyword>
<dbReference type="EMBL" id="CADEBD010000294">
    <property type="protein sequence ID" value="CAB3234410.1"/>
    <property type="molecule type" value="Genomic_DNA"/>
</dbReference>
<dbReference type="Proteomes" id="UP000494256">
    <property type="component" value="Unassembled WGS sequence"/>
</dbReference>
<comment type="subcellular location">
    <subcellularLocation>
        <location evidence="1">Membrane</location>
        <topology evidence="1">Lipid-anchor</topology>
        <topology evidence="1">GPI-anchor</topology>
    </subcellularLocation>
</comment>
<keyword evidence="7" id="KW-0325">Glycoprotein</keyword>
<reference evidence="10 11" key="1">
    <citation type="submission" date="2020-04" db="EMBL/GenBank/DDBJ databases">
        <authorList>
            <person name="Wallbank WR R."/>
            <person name="Pardo Diaz C."/>
            <person name="Kozak K."/>
            <person name="Martin S."/>
            <person name="Jiggins C."/>
            <person name="Moest M."/>
            <person name="Warren A I."/>
            <person name="Byers J.R.P. K."/>
            <person name="Montejo-Kovacevich G."/>
            <person name="Yen C E."/>
        </authorList>
    </citation>
    <scope>NUCLEOTIDE SEQUENCE [LARGE SCALE GENOMIC DNA]</scope>
</reference>
<evidence type="ECO:0000313" key="11">
    <source>
        <dbReference type="Proteomes" id="UP000494256"/>
    </source>
</evidence>
<dbReference type="GO" id="GO:0032222">
    <property type="term" value="P:regulation of synaptic transmission, cholinergic"/>
    <property type="evidence" value="ECO:0007669"/>
    <property type="project" value="InterPro"/>
</dbReference>
<evidence type="ECO:0000256" key="9">
    <source>
        <dbReference type="SAM" id="SignalP"/>
    </source>
</evidence>
<name>A0A8S0ZM04_ARCPL</name>
<evidence type="ECO:0008006" key="12">
    <source>
        <dbReference type="Google" id="ProtNLM"/>
    </source>
</evidence>
<keyword evidence="6" id="KW-0472">Membrane</keyword>
<feature type="chain" id="PRO_5035944566" description="Protein sleepless" evidence="9">
    <location>
        <begin position="18"/>
        <end position="167"/>
    </location>
</feature>
<dbReference type="SUPFAM" id="SSF57302">
    <property type="entry name" value="Snake toxin-like"/>
    <property type="match status" value="1"/>
</dbReference>
<proteinExistence type="predicted"/>
<protein>
    <recommendedName>
        <fullName evidence="12">Protein sleepless</fullName>
    </recommendedName>
</protein>
<dbReference type="Pfam" id="PF17064">
    <property type="entry name" value="QVR"/>
    <property type="match status" value="1"/>
</dbReference>
<dbReference type="OrthoDB" id="1735038at2759"/>
<dbReference type="PANTHER" id="PTHR33562:SF14">
    <property type="entry name" value="PROTEIN QUIVER"/>
    <property type="match status" value="1"/>
</dbReference>
<feature type="signal peptide" evidence="9">
    <location>
        <begin position="1"/>
        <end position="17"/>
    </location>
</feature>
<dbReference type="InterPro" id="IPR050975">
    <property type="entry name" value="Sleep_regulator"/>
</dbReference>
<organism evidence="10 11">
    <name type="scientific">Arctia plantaginis</name>
    <name type="common">Wood tiger moth</name>
    <name type="synonym">Phalaena plantaginis</name>
    <dbReference type="NCBI Taxonomy" id="874455"/>
    <lineage>
        <taxon>Eukaryota</taxon>
        <taxon>Metazoa</taxon>
        <taxon>Ecdysozoa</taxon>
        <taxon>Arthropoda</taxon>
        <taxon>Hexapoda</taxon>
        <taxon>Insecta</taxon>
        <taxon>Pterygota</taxon>
        <taxon>Neoptera</taxon>
        <taxon>Endopterygota</taxon>
        <taxon>Lepidoptera</taxon>
        <taxon>Glossata</taxon>
        <taxon>Ditrysia</taxon>
        <taxon>Noctuoidea</taxon>
        <taxon>Erebidae</taxon>
        <taxon>Arctiinae</taxon>
        <taxon>Arctia</taxon>
    </lineage>
</organism>
<keyword evidence="8" id="KW-0449">Lipoprotein</keyword>
<evidence type="ECO:0000256" key="7">
    <source>
        <dbReference type="ARBA" id="ARBA00023180"/>
    </source>
</evidence>
<evidence type="ECO:0000256" key="8">
    <source>
        <dbReference type="ARBA" id="ARBA00023288"/>
    </source>
</evidence>
<keyword evidence="3" id="KW-0812">Transmembrane</keyword>
<dbReference type="InterPro" id="IPR045860">
    <property type="entry name" value="Snake_toxin-like_sf"/>
</dbReference>
<comment type="caution">
    <text evidence="10">The sequence shown here is derived from an EMBL/GenBank/DDBJ whole genome shotgun (WGS) entry which is preliminary data.</text>
</comment>
<dbReference type="PANTHER" id="PTHR33562">
    <property type="entry name" value="ATILLA, ISOFORM B-RELATED-RELATED"/>
    <property type="match status" value="1"/>
</dbReference>
<evidence type="ECO:0000256" key="4">
    <source>
        <dbReference type="ARBA" id="ARBA00022729"/>
    </source>
</evidence>
<sequence>MWLLILILRCSGYTVESCGCHPRSVMARFYYTFFILCGLFKYGSTIICYECNSATNTFCLESHIPDSLKRNCSEHDRGVTHTLCRKIIQHVDYGVNGRLPESRVIRGCGWDESKYKGECYHRAGFGGRQEVCSCTKDLCNGAKTTTIGSNLLAVTAVIYAIKTIVCA</sequence>
<keyword evidence="2" id="KW-0336">GPI-anchor</keyword>
<accession>A0A8S0ZM04</accession>
<dbReference type="GO" id="GO:0098552">
    <property type="term" value="C:side of membrane"/>
    <property type="evidence" value="ECO:0007669"/>
    <property type="project" value="UniProtKB-KW"/>
</dbReference>
<evidence type="ECO:0000256" key="1">
    <source>
        <dbReference type="ARBA" id="ARBA00004589"/>
    </source>
</evidence>
<evidence type="ECO:0000256" key="5">
    <source>
        <dbReference type="ARBA" id="ARBA00022989"/>
    </source>
</evidence>
<keyword evidence="5" id="KW-1133">Transmembrane helix</keyword>
<gene>
    <name evidence="10" type="ORF">APLA_LOCUS6619</name>
</gene>
<dbReference type="AlphaFoldDB" id="A0A8S0ZM04"/>
<evidence type="ECO:0000256" key="6">
    <source>
        <dbReference type="ARBA" id="ARBA00023136"/>
    </source>
</evidence>
<dbReference type="GO" id="GO:0030431">
    <property type="term" value="P:sleep"/>
    <property type="evidence" value="ECO:0007669"/>
    <property type="project" value="InterPro"/>
</dbReference>
<evidence type="ECO:0000313" key="10">
    <source>
        <dbReference type="EMBL" id="CAB3234410.1"/>
    </source>
</evidence>
<dbReference type="InterPro" id="IPR031424">
    <property type="entry name" value="QVR-like"/>
</dbReference>